<feature type="domain" description="Uroporphyrinogen decarboxylase (URO-D)" evidence="10">
    <location>
        <begin position="26"/>
        <end position="35"/>
    </location>
</feature>
<dbReference type="Gene3D" id="3.20.20.210">
    <property type="match status" value="1"/>
</dbReference>
<dbReference type="PANTHER" id="PTHR21091:SF169">
    <property type="entry name" value="UROPORPHYRINOGEN DECARBOXYLASE"/>
    <property type="match status" value="1"/>
</dbReference>
<dbReference type="AlphaFoldDB" id="A0A2T9Y4E5"/>
<evidence type="ECO:0000256" key="4">
    <source>
        <dbReference type="ARBA" id="ARBA00022490"/>
    </source>
</evidence>
<gene>
    <name evidence="11" type="ORF">BB561_006440</name>
</gene>
<proteinExistence type="inferred from homology"/>
<evidence type="ECO:0000256" key="1">
    <source>
        <dbReference type="ARBA" id="ARBA00004804"/>
    </source>
</evidence>
<dbReference type="EMBL" id="MBFR01000542">
    <property type="protein sequence ID" value="PVU87198.1"/>
    <property type="molecule type" value="Genomic_DNA"/>
</dbReference>
<dbReference type="STRING" id="133385.A0A2T9Y4E5"/>
<evidence type="ECO:0000256" key="5">
    <source>
        <dbReference type="ARBA" id="ARBA00022793"/>
    </source>
</evidence>
<dbReference type="UniPathway" id="UPA00251">
    <property type="reaction ID" value="UER00321"/>
</dbReference>
<keyword evidence="4" id="KW-0963">Cytoplasm</keyword>
<evidence type="ECO:0000256" key="3">
    <source>
        <dbReference type="ARBA" id="ARBA00012288"/>
    </source>
</evidence>
<reference evidence="11 12" key="1">
    <citation type="journal article" date="2018" name="MBio">
        <title>Comparative Genomics Reveals the Core Gene Toolbox for the Fungus-Insect Symbiosis.</title>
        <authorList>
            <person name="Wang Y."/>
            <person name="Stata M."/>
            <person name="Wang W."/>
            <person name="Stajich J.E."/>
            <person name="White M.M."/>
            <person name="Moncalvo J.M."/>
        </authorList>
    </citation>
    <scope>NUCLEOTIDE SEQUENCE [LARGE SCALE GENOMIC DNA]</scope>
    <source>
        <strain evidence="11 12">SWE-8-4</strain>
    </source>
</reference>
<name>A0A2T9Y4E5_9FUNG</name>
<dbReference type="GO" id="GO:0006782">
    <property type="term" value="P:protoporphyrinogen IX biosynthetic process"/>
    <property type="evidence" value="ECO:0007669"/>
    <property type="project" value="UniProtKB-UniPathway"/>
</dbReference>
<keyword evidence="5 8" id="KW-0210">Decarboxylase</keyword>
<comment type="catalytic activity">
    <reaction evidence="8">
        <text>uroporphyrinogen III + 4 H(+) = coproporphyrinogen III + 4 CO2</text>
        <dbReference type="Rhea" id="RHEA:19865"/>
        <dbReference type="ChEBI" id="CHEBI:15378"/>
        <dbReference type="ChEBI" id="CHEBI:16526"/>
        <dbReference type="ChEBI" id="CHEBI:57308"/>
        <dbReference type="ChEBI" id="CHEBI:57309"/>
        <dbReference type="EC" id="4.1.1.37"/>
    </reaction>
</comment>
<keyword evidence="6 8" id="KW-0456">Lyase</keyword>
<evidence type="ECO:0000256" key="8">
    <source>
        <dbReference type="RuleBase" id="RU000554"/>
    </source>
</evidence>
<dbReference type="InterPro" id="IPR000257">
    <property type="entry name" value="Uroporphyrinogen_deCOase"/>
</dbReference>
<dbReference type="Pfam" id="PF01208">
    <property type="entry name" value="URO-D"/>
    <property type="match status" value="1"/>
</dbReference>
<evidence type="ECO:0000313" key="12">
    <source>
        <dbReference type="Proteomes" id="UP000245383"/>
    </source>
</evidence>
<dbReference type="GO" id="GO:0004853">
    <property type="term" value="F:uroporphyrinogen decarboxylase activity"/>
    <property type="evidence" value="ECO:0007669"/>
    <property type="project" value="UniProtKB-EC"/>
</dbReference>
<dbReference type="NCBIfam" id="TIGR01464">
    <property type="entry name" value="hemE"/>
    <property type="match status" value="1"/>
</dbReference>
<evidence type="ECO:0000256" key="9">
    <source>
        <dbReference type="RuleBase" id="RU004169"/>
    </source>
</evidence>
<dbReference type="FunFam" id="3.20.20.210:FF:000007">
    <property type="entry name" value="Uroporphyrinogen decarboxylase"/>
    <property type="match status" value="1"/>
</dbReference>
<dbReference type="GO" id="GO:0005829">
    <property type="term" value="C:cytosol"/>
    <property type="evidence" value="ECO:0007669"/>
    <property type="project" value="TreeGrafter"/>
</dbReference>
<dbReference type="InterPro" id="IPR038071">
    <property type="entry name" value="UROD/MetE-like_sf"/>
</dbReference>
<evidence type="ECO:0000256" key="6">
    <source>
        <dbReference type="ARBA" id="ARBA00023239"/>
    </source>
</evidence>
<dbReference type="Proteomes" id="UP000245383">
    <property type="component" value="Unassembled WGS sequence"/>
</dbReference>
<accession>A0A2T9Y4E5</accession>
<comment type="caution">
    <text evidence="11">The sequence shown here is derived from an EMBL/GenBank/DDBJ whole genome shotgun (WGS) entry which is preliminary data.</text>
</comment>
<dbReference type="PANTHER" id="PTHR21091">
    <property type="entry name" value="METHYLTETRAHYDROFOLATE:HOMOCYSTEINE METHYLTRANSFERASE RELATED"/>
    <property type="match status" value="1"/>
</dbReference>
<keyword evidence="12" id="KW-1185">Reference proteome</keyword>
<evidence type="ECO:0000256" key="2">
    <source>
        <dbReference type="ARBA" id="ARBA00009935"/>
    </source>
</evidence>
<comment type="pathway">
    <text evidence="1 8">Porphyrin-containing compound metabolism; protoporphyrin-IX biosynthesis; coproporphyrinogen-III from 5-aminolevulinate: step 4/4.</text>
</comment>
<evidence type="ECO:0000256" key="7">
    <source>
        <dbReference type="ARBA" id="ARBA00023244"/>
    </source>
</evidence>
<dbReference type="EC" id="4.1.1.37" evidence="3 8"/>
<evidence type="ECO:0000259" key="10">
    <source>
        <dbReference type="PROSITE" id="PS00906"/>
    </source>
</evidence>
<dbReference type="SUPFAM" id="SSF51726">
    <property type="entry name" value="UROD/MetE-like"/>
    <property type="match status" value="1"/>
</dbReference>
<dbReference type="OrthoDB" id="339900at2759"/>
<dbReference type="InterPro" id="IPR006361">
    <property type="entry name" value="Uroporphyrinogen_deCO2ase_HemE"/>
</dbReference>
<dbReference type="CDD" id="cd00717">
    <property type="entry name" value="URO-D"/>
    <property type="match status" value="1"/>
</dbReference>
<comment type="similarity">
    <text evidence="2 9">Belongs to the uroporphyrinogen decarboxylase family.</text>
</comment>
<keyword evidence="7 8" id="KW-0627">Porphyrin biosynthesis</keyword>
<sequence length="366" mass="41618">MSAEFPPLQNDLILRVFKGEKTERAPVWCMRQAGRYLPEFREIRVEFDFFKVCRTPELACEVTLQPIRRYEGLLDASIIFCDILVIPQAMGMEVLMIPGKGPHFPKPLDTPADMLELIDLGDGYNADTELKYAYDAITLTRHKLEGKVPLFGFIGAPWTLMAYMIEGGGSKTFAKAKAWLWKYPESVHELLERITNVSIDFLKGQVKAGAQILQVFDSWAGELSHDDYMEFSFPYMKKIAFELQKTFPEIPIVAFPKGLHSKTLETIALETDYTGISLDWTADVEGLISNLEPKMCAINKPLVLQGNLDPTVLYADKHVIESKTENMCKKFSSVKYVANLGHGMMPTHDPEHLKWFLEAVHKYSRI</sequence>
<protein>
    <recommendedName>
        <fullName evidence="3 8">Uroporphyrinogen decarboxylase</fullName>
        <ecNumber evidence="3 8">4.1.1.37</ecNumber>
    </recommendedName>
</protein>
<organism evidence="11 12">
    <name type="scientific">Smittium simulii</name>
    <dbReference type="NCBI Taxonomy" id="133385"/>
    <lineage>
        <taxon>Eukaryota</taxon>
        <taxon>Fungi</taxon>
        <taxon>Fungi incertae sedis</taxon>
        <taxon>Zoopagomycota</taxon>
        <taxon>Kickxellomycotina</taxon>
        <taxon>Harpellomycetes</taxon>
        <taxon>Harpellales</taxon>
        <taxon>Legeriomycetaceae</taxon>
        <taxon>Smittium</taxon>
    </lineage>
</organism>
<dbReference type="HAMAP" id="MF_00218">
    <property type="entry name" value="URO_D"/>
    <property type="match status" value="1"/>
</dbReference>
<evidence type="ECO:0000313" key="11">
    <source>
        <dbReference type="EMBL" id="PVU87198.1"/>
    </source>
</evidence>
<dbReference type="PROSITE" id="PS00906">
    <property type="entry name" value="UROD_1"/>
    <property type="match status" value="1"/>
</dbReference>